<proteinExistence type="inferred from homology"/>
<dbReference type="PANTHER" id="PTHR31769">
    <property type="entry name" value="OS07G0462200 PROTEIN-RELATED"/>
    <property type="match status" value="1"/>
</dbReference>
<evidence type="ECO:0000256" key="3">
    <source>
        <dbReference type="ARBA" id="ARBA00022729"/>
    </source>
</evidence>
<feature type="transmembrane region" description="Helical" evidence="7">
    <location>
        <begin position="64"/>
        <end position="90"/>
    </location>
</feature>
<comment type="subcellular location">
    <subcellularLocation>
        <location evidence="1">Endomembrane system</location>
        <topology evidence="1">Multi-pass membrane protein</topology>
    </subcellularLocation>
</comment>
<keyword evidence="2 7" id="KW-0812">Transmembrane</keyword>
<evidence type="ECO:0000256" key="7">
    <source>
        <dbReference type="SAM" id="Phobius"/>
    </source>
</evidence>
<evidence type="ECO:0000256" key="1">
    <source>
        <dbReference type="ARBA" id="ARBA00004127"/>
    </source>
</evidence>
<dbReference type="InterPro" id="IPR052222">
    <property type="entry name" value="DESIGUAL"/>
</dbReference>
<evidence type="ECO:0000313" key="8">
    <source>
        <dbReference type="EMBL" id="KAG6715014.1"/>
    </source>
</evidence>
<evidence type="ECO:0000256" key="6">
    <source>
        <dbReference type="ARBA" id="ARBA00029467"/>
    </source>
</evidence>
<sequence length="165" mass="17338">MSIPSQVQINDRLYQCVYPRSPATALGSTAALALIIAKIIINVATGCTCCKRSIIPSNSASTTLLIFSVFSWITFVVAIILLPAAVALNYKNGRTESIYSEYACYVVKPGVFTEGALLSLASVVLGIAYYLTLISVKKSSRNNPSGSLSGINGGGPAAWIAMGQP</sequence>
<protein>
    <submittedName>
        <fullName evidence="8">Uncharacterized protein</fullName>
    </submittedName>
</protein>
<keyword evidence="4 7" id="KW-1133">Transmembrane helix</keyword>
<comment type="similarity">
    <text evidence="6">Belongs to the DESIGUAL family.</text>
</comment>
<dbReference type="EMBL" id="CM031829">
    <property type="protein sequence ID" value="KAG6715014.1"/>
    <property type="molecule type" value="Genomic_DNA"/>
</dbReference>
<dbReference type="Proteomes" id="UP000811246">
    <property type="component" value="Chromosome 5"/>
</dbReference>
<name>A0A922JS60_CARIL</name>
<evidence type="ECO:0000256" key="5">
    <source>
        <dbReference type="ARBA" id="ARBA00023136"/>
    </source>
</evidence>
<dbReference type="InterPro" id="IPR009606">
    <property type="entry name" value="DEAL/Modifying_wall_lignin1/2"/>
</dbReference>
<dbReference type="GO" id="GO:0012505">
    <property type="term" value="C:endomembrane system"/>
    <property type="evidence" value="ECO:0007669"/>
    <property type="project" value="UniProtKB-SubCell"/>
</dbReference>
<dbReference type="AlphaFoldDB" id="A0A922JS60"/>
<comment type="caution">
    <text evidence="8">The sequence shown here is derived from an EMBL/GenBank/DDBJ whole genome shotgun (WGS) entry which is preliminary data.</text>
</comment>
<feature type="transmembrane region" description="Helical" evidence="7">
    <location>
        <begin position="23"/>
        <end position="44"/>
    </location>
</feature>
<reference evidence="8" key="1">
    <citation type="submission" date="2021-01" db="EMBL/GenBank/DDBJ databases">
        <authorList>
            <person name="Lovell J.T."/>
            <person name="Bentley N."/>
            <person name="Bhattarai G."/>
            <person name="Jenkins J.W."/>
            <person name="Sreedasyam A."/>
            <person name="Alarcon Y."/>
            <person name="Bock C."/>
            <person name="Boston L."/>
            <person name="Carlson J."/>
            <person name="Cervantes K."/>
            <person name="Clermont K."/>
            <person name="Krom N."/>
            <person name="Kubenka K."/>
            <person name="Mamidi S."/>
            <person name="Mattison C."/>
            <person name="Monteros M."/>
            <person name="Pisani C."/>
            <person name="Plott C."/>
            <person name="Rajasekar S."/>
            <person name="Rhein H.S."/>
            <person name="Rohla C."/>
            <person name="Song M."/>
            <person name="Hilaire R.S."/>
            <person name="Shu S."/>
            <person name="Wells L."/>
            <person name="Wang X."/>
            <person name="Webber J."/>
            <person name="Heerema R.J."/>
            <person name="Klein P."/>
            <person name="Conner P."/>
            <person name="Grauke L."/>
            <person name="Grimwood J."/>
            <person name="Schmutz J."/>
            <person name="Randall J.J."/>
        </authorList>
    </citation>
    <scope>NUCLEOTIDE SEQUENCE</scope>
    <source>
        <tissue evidence="8">Leaf</tissue>
    </source>
</reference>
<gene>
    <name evidence="8" type="ORF">I3842_05G229400</name>
</gene>
<keyword evidence="5 7" id="KW-0472">Membrane</keyword>
<feature type="transmembrane region" description="Helical" evidence="7">
    <location>
        <begin position="110"/>
        <end position="131"/>
    </location>
</feature>
<evidence type="ECO:0000256" key="4">
    <source>
        <dbReference type="ARBA" id="ARBA00022989"/>
    </source>
</evidence>
<keyword evidence="3" id="KW-0732">Signal</keyword>
<evidence type="ECO:0000313" key="9">
    <source>
        <dbReference type="Proteomes" id="UP000811246"/>
    </source>
</evidence>
<accession>A0A922JS60</accession>
<organism evidence="8 9">
    <name type="scientific">Carya illinoinensis</name>
    <name type="common">Pecan</name>
    <dbReference type="NCBI Taxonomy" id="32201"/>
    <lineage>
        <taxon>Eukaryota</taxon>
        <taxon>Viridiplantae</taxon>
        <taxon>Streptophyta</taxon>
        <taxon>Embryophyta</taxon>
        <taxon>Tracheophyta</taxon>
        <taxon>Spermatophyta</taxon>
        <taxon>Magnoliopsida</taxon>
        <taxon>eudicotyledons</taxon>
        <taxon>Gunneridae</taxon>
        <taxon>Pentapetalae</taxon>
        <taxon>rosids</taxon>
        <taxon>fabids</taxon>
        <taxon>Fagales</taxon>
        <taxon>Juglandaceae</taxon>
        <taxon>Carya</taxon>
    </lineage>
</organism>
<dbReference type="Pfam" id="PF06749">
    <property type="entry name" value="DUF1218"/>
    <property type="match status" value="1"/>
</dbReference>
<evidence type="ECO:0000256" key="2">
    <source>
        <dbReference type="ARBA" id="ARBA00022692"/>
    </source>
</evidence>